<dbReference type="GO" id="GO:1902201">
    <property type="term" value="P:negative regulation of bacterial-type flagellum-dependent cell motility"/>
    <property type="evidence" value="ECO:0007669"/>
    <property type="project" value="TreeGrafter"/>
</dbReference>
<proteinExistence type="predicted"/>
<dbReference type="InterPro" id="IPR043128">
    <property type="entry name" value="Rev_trsase/Diguanyl_cyclase"/>
</dbReference>
<dbReference type="SUPFAM" id="SSF55073">
    <property type="entry name" value="Nucleotide cyclase"/>
    <property type="match status" value="1"/>
</dbReference>
<dbReference type="Gene3D" id="3.30.450.40">
    <property type="match status" value="2"/>
</dbReference>
<reference evidence="2 3" key="1">
    <citation type="submission" date="2020-08" db="EMBL/GenBank/DDBJ databases">
        <title>Genomic Encyclopedia of Type Strains, Phase IV (KMG-IV): sequencing the most valuable type-strain genomes for metagenomic binning, comparative biology and taxonomic classification.</title>
        <authorList>
            <person name="Goeker M."/>
        </authorList>
    </citation>
    <scope>NUCLEOTIDE SEQUENCE [LARGE SCALE GENOMIC DNA]</scope>
    <source>
        <strain evidence="2 3">DSM 10633</strain>
    </source>
</reference>
<dbReference type="PANTHER" id="PTHR45138">
    <property type="entry name" value="REGULATORY COMPONENTS OF SENSORY TRANSDUCTION SYSTEM"/>
    <property type="match status" value="1"/>
</dbReference>
<feature type="domain" description="GGDEF" evidence="1">
    <location>
        <begin position="482"/>
        <end position="610"/>
    </location>
</feature>
<comment type="caution">
    <text evidence="2">The sequence shown here is derived from an EMBL/GenBank/DDBJ whole genome shotgun (WGS) entry which is preliminary data.</text>
</comment>
<dbReference type="InterPro" id="IPR000160">
    <property type="entry name" value="GGDEF_dom"/>
</dbReference>
<dbReference type="PANTHER" id="PTHR45138:SF9">
    <property type="entry name" value="DIGUANYLATE CYCLASE DGCM-RELATED"/>
    <property type="match status" value="1"/>
</dbReference>
<dbReference type="Proteomes" id="UP000557217">
    <property type="component" value="Unassembled WGS sequence"/>
</dbReference>
<dbReference type="NCBIfam" id="TIGR00254">
    <property type="entry name" value="GGDEF"/>
    <property type="match status" value="1"/>
</dbReference>
<dbReference type="Pfam" id="PF00990">
    <property type="entry name" value="GGDEF"/>
    <property type="match status" value="1"/>
</dbReference>
<dbReference type="GO" id="GO:0005886">
    <property type="term" value="C:plasma membrane"/>
    <property type="evidence" value="ECO:0007669"/>
    <property type="project" value="TreeGrafter"/>
</dbReference>
<dbReference type="GO" id="GO:0052621">
    <property type="term" value="F:diguanylate cyclase activity"/>
    <property type="evidence" value="ECO:0007669"/>
    <property type="project" value="TreeGrafter"/>
</dbReference>
<dbReference type="AlphaFoldDB" id="A0A840PI31"/>
<dbReference type="InterPro" id="IPR050469">
    <property type="entry name" value="Diguanylate_Cyclase"/>
</dbReference>
<gene>
    <name evidence="2" type="ORF">HNR36_000468</name>
</gene>
<dbReference type="RefSeq" id="WP_168411922.1">
    <property type="nucleotide sequence ID" value="NZ_JAAXPW010000003.1"/>
</dbReference>
<organism evidence="2 3">
    <name type="scientific">Ureibacillus thermosphaericus</name>
    <dbReference type="NCBI Taxonomy" id="51173"/>
    <lineage>
        <taxon>Bacteria</taxon>
        <taxon>Bacillati</taxon>
        <taxon>Bacillota</taxon>
        <taxon>Bacilli</taxon>
        <taxon>Bacillales</taxon>
        <taxon>Caryophanaceae</taxon>
        <taxon>Ureibacillus</taxon>
    </lineage>
</organism>
<name>A0A840PI31_URETH</name>
<accession>A0A840PI31</accession>
<dbReference type="PROSITE" id="PS50887">
    <property type="entry name" value="GGDEF"/>
    <property type="match status" value="1"/>
</dbReference>
<dbReference type="EMBL" id="JACHGZ010000003">
    <property type="protein sequence ID" value="MBB5148085.1"/>
    <property type="molecule type" value="Genomic_DNA"/>
</dbReference>
<dbReference type="InterPro" id="IPR029016">
    <property type="entry name" value="GAF-like_dom_sf"/>
</dbReference>
<dbReference type="InterPro" id="IPR029787">
    <property type="entry name" value="Nucleotide_cyclase"/>
</dbReference>
<dbReference type="GO" id="GO:0043709">
    <property type="term" value="P:cell adhesion involved in single-species biofilm formation"/>
    <property type="evidence" value="ECO:0007669"/>
    <property type="project" value="TreeGrafter"/>
</dbReference>
<sequence>MSEDRLKLMEFKSELLNLSFSSIEDERDLKEFINMLKKCLVQHFNIKKCDILFVENDTLKQYKSAISILEQREIPQMVEARASIPQSLKELFDYRDFTDMVLLREGERVFGLLLCQSSPTWKKFSESEVFCEFVDNISKFLRAFIHNLEVRTNEKKFKKLYSMTDLFHSTMDIDIILENVITTIQENYSEFEVELILSNDQEQKTSLKIKQFDYLKERAATVEAFVSGKITIEKSEELNSCILNAPIKGRQAIYGIFQVKAPIQYVFSQKEKEYIAMLTHTAGNALENAKLYHQSHRLIGDLQLINETSHRLNSELDIVEMLTFLKKQLMKSFQPNELCFVFAEKECFQLANASTSLFKSVEGIFYIDFVAKHFEKSKDSLFIADFSRLISSDVKFKSMMAIPMIAGQKIIGFSIVLHEDAYFFSFDSFKLMQSLIHHSSLAISNNILRHKLQEMVDHDHLTKLYARSYLDKFVNQSLTNDESGMFLLLDIDDFKQINDSFGHQVGDQVLIQIGEKLIEEVGKKGICARWGGEELSIYVPNISKSEAYHLSKKIVSQIPKITVPKVTVSAGLITWHKQNRPEYQQLFLQADKALYVAKNSGKNKVCIYEDVRALRP</sequence>
<dbReference type="Gene3D" id="3.30.70.270">
    <property type="match status" value="1"/>
</dbReference>
<dbReference type="SUPFAM" id="SSF55781">
    <property type="entry name" value="GAF domain-like"/>
    <property type="match status" value="2"/>
</dbReference>
<keyword evidence="3" id="KW-1185">Reference proteome</keyword>
<protein>
    <submittedName>
        <fullName evidence="2">Diguanylate cyclase (GGDEF)-like protein</fullName>
    </submittedName>
</protein>
<dbReference type="SMART" id="SM00267">
    <property type="entry name" value="GGDEF"/>
    <property type="match status" value="1"/>
</dbReference>
<evidence type="ECO:0000313" key="3">
    <source>
        <dbReference type="Proteomes" id="UP000557217"/>
    </source>
</evidence>
<evidence type="ECO:0000313" key="2">
    <source>
        <dbReference type="EMBL" id="MBB5148085.1"/>
    </source>
</evidence>
<dbReference type="CDD" id="cd01949">
    <property type="entry name" value="GGDEF"/>
    <property type="match status" value="1"/>
</dbReference>
<evidence type="ECO:0000259" key="1">
    <source>
        <dbReference type="PROSITE" id="PS50887"/>
    </source>
</evidence>